<dbReference type="InterPro" id="IPR002035">
    <property type="entry name" value="VWF_A"/>
</dbReference>
<evidence type="ECO:0000313" key="4">
    <source>
        <dbReference type="EMBL" id="ORB60950.1"/>
    </source>
</evidence>
<dbReference type="STRING" id="1578165.BKG68_18745"/>
<evidence type="ECO:0000256" key="1">
    <source>
        <dbReference type="SAM" id="MobiDB-lite"/>
    </source>
</evidence>
<feature type="transmembrane region" description="Helical" evidence="2">
    <location>
        <begin position="61"/>
        <end position="81"/>
    </location>
</feature>
<keyword evidence="2" id="KW-1133">Transmembrane helix</keyword>
<evidence type="ECO:0000256" key="2">
    <source>
        <dbReference type="SAM" id="Phobius"/>
    </source>
</evidence>
<dbReference type="InterPro" id="IPR036465">
    <property type="entry name" value="vWFA_dom_sf"/>
</dbReference>
<dbReference type="EMBL" id="MVII01000001">
    <property type="protein sequence ID" value="ORB60950.1"/>
    <property type="molecule type" value="Genomic_DNA"/>
</dbReference>
<proteinExistence type="predicted"/>
<protein>
    <recommendedName>
        <fullName evidence="3">VWFA domain-containing protein</fullName>
    </recommendedName>
</protein>
<gene>
    <name evidence="4" type="ORF">BST43_01685</name>
</gene>
<feature type="compositionally biased region" description="Polar residues" evidence="1">
    <location>
        <begin position="1"/>
        <end position="12"/>
    </location>
</feature>
<dbReference type="AlphaFoldDB" id="A0A1X0JE76"/>
<dbReference type="Gene3D" id="3.40.50.410">
    <property type="entry name" value="von Willebrand factor, type A domain"/>
    <property type="match status" value="1"/>
</dbReference>
<dbReference type="SUPFAM" id="SSF53300">
    <property type="entry name" value="vWA-like"/>
    <property type="match status" value="1"/>
</dbReference>
<dbReference type="Proteomes" id="UP000192434">
    <property type="component" value="Unassembled WGS sequence"/>
</dbReference>
<reference evidence="4 5" key="1">
    <citation type="submission" date="2016-12" db="EMBL/GenBank/DDBJ databases">
        <title>The new phylogeny of genus Mycobacterium.</title>
        <authorList>
            <person name="Tortoli E."/>
            <person name="Trovato A."/>
            <person name="Cirillo D.M."/>
        </authorList>
    </citation>
    <scope>NUCLEOTIDE SEQUENCE [LARGE SCALE GENOMIC DNA]</scope>
    <source>
        <strain evidence="4 5">CCUG 66554</strain>
    </source>
</reference>
<feature type="region of interest" description="Disordered" evidence="1">
    <location>
        <begin position="1"/>
        <end position="52"/>
    </location>
</feature>
<evidence type="ECO:0000313" key="5">
    <source>
        <dbReference type="Proteomes" id="UP000192434"/>
    </source>
</evidence>
<dbReference type="OrthoDB" id="5171781at2"/>
<dbReference type="RefSeq" id="WP_083013328.1">
    <property type="nucleotide sequence ID" value="NZ_MVII01000001.1"/>
</dbReference>
<feature type="domain" description="VWFA" evidence="3">
    <location>
        <begin position="488"/>
        <end position="589"/>
    </location>
</feature>
<organism evidence="4 5">
    <name type="scientific">Mycobacteroides saopaulense</name>
    <dbReference type="NCBI Taxonomy" id="1578165"/>
    <lineage>
        <taxon>Bacteria</taxon>
        <taxon>Bacillati</taxon>
        <taxon>Actinomycetota</taxon>
        <taxon>Actinomycetes</taxon>
        <taxon>Mycobacteriales</taxon>
        <taxon>Mycobacteriaceae</taxon>
        <taxon>Mycobacteroides</taxon>
    </lineage>
</organism>
<accession>A0A1X0JE76</accession>
<sequence length="608" mass="63393">MGRHSASGSGSPNDRDDNDGWEPDHDAGYESNVPSEFDTGSFERAHRRSSGTRNWGLSKGLIGAIAAVLVVAVSIGLWWYFDRRTTDNQAEASATCVHGDNAIAVVADPSIADRIGELSERFNKKREVIGDYCFTVSVRPADTANVIKGLTGQWPAELGEQPALWIPGSSISSARLKAASKTNIISDSRSLVSTPVVIAMTPRLRQAIPDNKSWADVPALQNVPNSLDGVGLPGWGSLRLVLPSSGNGDAAQLAAEAVAAASVRPGDSPELGAGAAASLAAAAPKLPANNLSDAIGALLDGGEQPAAAVHAVVTTEQQLYARTRSNGDAKKVIAAWQPAGATPIADYPTVQLDGAWLSEEQHTAASQFARFLGDKDQLKDLAAAGFRAEGADLPSSDVVSFAKIDKPLSVEEKVRVALADGTSTGSGATTIMLDSSLSSDVTGALANRVRSIAPGSGIGLWTYDGKEGNTVVRLGTASDDVEGIPRSQSVADALTALQPTSNGAVAFTTLRNVYQEAVNGFRPNQVNSVLIVAGRSHTDQTLDGAGLIDTINRQKDAAKPVRINVIDFGNDSDQQTWQTLAQQTGGVYQNVAASNSPELAAAITRFVS</sequence>
<comment type="caution">
    <text evidence="4">The sequence shown here is derived from an EMBL/GenBank/DDBJ whole genome shotgun (WGS) entry which is preliminary data.</text>
</comment>
<keyword evidence="2" id="KW-0812">Transmembrane</keyword>
<keyword evidence="2" id="KW-0472">Membrane</keyword>
<dbReference type="Pfam" id="PF13768">
    <property type="entry name" value="VWA_3"/>
    <property type="match status" value="1"/>
</dbReference>
<name>A0A1X0JE76_9MYCO</name>
<evidence type="ECO:0000259" key="3">
    <source>
        <dbReference type="Pfam" id="PF13768"/>
    </source>
</evidence>